<reference evidence="2 3" key="1">
    <citation type="submission" date="2017-07" db="EMBL/GenBank/DDBJ databases">
        <title>Flavobacterium cyanobacteriorum sp. nov., isolated from cyanobacterial aggregates in a eutrophic lake.</title>
        <authorList>
            <person name="Cai H."/>
        </authorList>
    </citation>
    <scope>NUCLEOTIDE SEQUENCE [LARGE SCALE GENOMIC DNA]</scope>
    <source>
        <strain evidence="2 3">TH021</strain>
    </source>
</reference>
<dbReference type="OrthoDB" id="9808753at2"/>
<feature type="signal peptide" evidence="1">
    <location>
        <begin position="1"/>
        <end position="19"/>
    </location>
</feature>
<comment type="caution">
    <text evidence="2">The sequence shown here is derived from an EMBL/GenBank/DDBJ whole genome shotgun (WGS) entry which is preliminary data.</text>
</comment>
<organism evidence="2 3">
    <name type="scientific">Flavobacterium cyanobacteriorum</name>
    <dbReference type="NCBI Taxonomy" id="2022802"/>
    <lineage>
        <taxon>Bacteria</taxon>
        <taxon>Pseudomonadati</taxon>
        <taxon>Bacteroidota</taxon>
        <taxon>Flavobacteriia</taxon>
        <taxon>Flavobacteriales</taxon>
        <taxon>Flavobacteriaceae</taxon>
        <taxon>Flavobacterium</taxon>
    </lineage>
</organism>
<proteinExistence type="predicted"/>
<feature type="chain" id="PRO_5012491104" description="BZIP transcription factor" evidence="1">
    <location>
        <begin position="20"/>
        <end position="339"/>
    </location>
</feature>
<evidence type="ECO:0000256" key="1">
    <source>
        <dbReference type="SAM" id="SignalP"/>
    </source>
</evidence>
<evidence type="ECO:0008006" key="4">
    <source>
        <dbReference type="Google" id="ProtNLM"/>
    </source>
</evidence>
<keyword evidence="1" id="KW-0732">Signal</keyword>
<evidence type="ECO:0000313" key="2">
    <source>
        <dbReference type="EMBL" id="OYQ33023.1"/>
    </source>
</evidence>
<evidence type="ECO:0000313" key="3">
    <source>
        <dbReference type="Proteomes" id="UP000216605"/>
    </source>
</evidence>
<dbReference type="RefSeq" id="WP_094416612.1">
    <property type="nucleotide sequence ID" value="NZ_NOXV01000302.1"/>
</dbReference>
<sequence>MKNLFSAGFFLLFLQFSNAQTTIYTGDGTLSATRTVTMNGKHLTFKPTTGSVFINGSNGNVGINTSSPSEKLDVNGSIRASSAKLSNSLSNGQTFTSWEDRNLKCQVLTGGMVIDVPSQARLLNFFDFPSSNYNPTPEVFFTIADRSAKNRFAFNAEQGSGGYFRLFDKNQEINFRVTDDGNSSVTIDLPKTNSRIVVGGWANYLPEHKFVVRGSSMIEGNVLTDSNIGIGTSSFTDGSDNYRLSVNGNIRAYRVKVYTTWADYVFEDDYELPTLEEVEQHIKEKGHLKDIPSAKEVEAKGIELGEMNKLLLQKIEELTLYTIELNKELKILKEQLNKK</sequence>
<dbReference type="Proteomes" id="UP000216605">
    <property type="component" value="Unassembled WGS sequence"/>
</dbReference>
<dbReference type="EMBL" id="NOXV01000302">
    <property type="protein sequence ID" value="OYQ33023.1"/>
    <property type="molecule type" value="Genomic_DNA"/>
</dbReference>
<gene>
    <name evidence="2" type="ORF">CHU92_13970</name>
</gene>
<accession>A0A255YUX9</accession>
<protein>
    <recommendedName>
        <fullName evidence="4">BZIP transcription factor</fullName>
    </recommendedName>
</protein>
<name>A0A255YUX9_9FLAO</name>
<keyword evidence="3" id="KW-1185">Reference proteome</keyword>
<dbReference type="AlphaFoldDB" id="A0A255YUX9"/>